<comment type="caution">
    <text evidence="2">The sequence shown here is derived from an EMBL/GenBank/DDBJ whole genome shotgun (WGS) entry which is preliminary data.</text>
</comment>
<feature type="transmembrane region" description="Helical" evidence="1">
    <location>
        <begin position="107"/>
        <end position="127"/>
    </location>
</feature>
<feature type="transmembrane region" description="Helical" evidence="1">
    <location>
        <begin position="43"/>
        <end position="61"/>
    </location>
</feature>
<keyword evidence="1" id="KW-1133">Transmembrane helix</keyword>
<keyword evidence="1" id="KW-0812">Transmembrane</keyword>
<gene>
    <name evidence="2" type="ORF">ACFSKW_01620</name>
</gene>
<keyword evidence="1" id="KW-0472">Membrane</keyword>
<dbReference type="EMBL" id="JBHUFV010000003">
    <property type="protein sequence ID" value="MFD1930168.1"/>
    <property type="molecule type" value="Genomic_DNA"/>
</dbReference>
<feature type="transmembrane region" description="Helical" evidence="1">
    <location>
        <begin position="139"/>
        <end position="162"/>
    </location>
</feature>
<evidence type="ECO:0000313" key="2">
    <source>
        <dbReference type="EMBL" id="MFD1930168.1"/>
    </source>
</evidence>
<accession>A0ABW4SKU5</accession>
<dbReference type="RefSeq" id="WP_379568321.1">
    <property type="nucleotide sequence ID" value="NZ_JBHUFV010000003.1"/>
</dbReference>
<feature type="transmembrane region" description="Helical" evidence="1">
    <location>
        <begin position="82"/>
        <end position="101"/>
    </location>
</feature>
<feature type="transmembrane region" description="Helical" evidence="1">
    <location>
        <begin position="17"/>
        <end position="37"/>
    </location>
</feature>
<evidence type="ECO:0000256" key="1">
    <source>
        <dbReference type="SAM" id="Phobius"/>
    </source>
</evidence>
<protein>
    <submittedName>
        <fullName evidence="2">Uncharacterized protein</fullName>
    </submittedName>
</protein>
<reference evidence="3" key="1">
    <citation type="journal article" date="2019" name="Int. J. Syst. Evol. Microbiol.">
        <title>The Global Catalogue of Microorganisms (GCM) 10K type strain sequencing project: providing services to taxonomists for standard genome sequencing and annotation.</title>
        <authorList>
            <consortium name="The Broad Institute Genomics Platform"/>
            <consortium name="The Broad Institute Genome Sequencing Center for Infectious Disease"/>
            <person name="Wu L."/>
            <person name="Ma J."/>
        </authorList>
    </citation>
    <scope>NUCLEOTIDE SEQUENCE [LARGE SCALE GENOMIC DNA]</scope>
    <source>
        <strain evidence="3">ICMP 6774ER</strain>
    </source>
</reference>
<name>A0ABW4SKU5_9ACTN</name>
<keyword evidence="3" id="KW-1185">Reference proteome</keyword>
<dbReference type="Proteomes" id="UP001597368">
    <property type="component" value="Unassembled WGS sequence"/>
</dbReference>
<proteinExistence type="predicted"/>
<organism evidence="2 3">
    <name type="scientific">Nonomuraea mangrovi</name>
    <dbReference type="NCBI Taxonomy" id="2316207"/>
    <lineage>
        <taxon>Bacteria</taxon>
        <taxon>Bacillati</taxon>
        <taxon>Actinomycetota</taxon>
        <taxon>Actinomycetes</taxon>
        <taxon>Streptosporangiales</taxon>
        <taxon>Streptosporangiaceae</taxon>
        <taxon>Nonomuraea</taxon>
    </lineage>
</organism>
<evidence type="ECO:0000313" key="3">
    <source>
        <dbReference type="Proteomes" id="UP001597368"/>
    </source>
</evidence>
<sequence>MTLTERLIAPGATRGEAVLSFGTAFAGGALSVALASTAGLPPLALVVIAVVAFDLYGGAVVNATRAAKLWFHRQGRTRVHHVGFVAIHVQPFVLAWAVPGFTWTAAAAIYASVLVAALAVTAVPLPLRRPAAFAATALALVWTTAMVAVPGVLAWVAPLLLIKLLLAHLLPEEAAG</sequence>